<dbReference type="RefSeq" id="WP_320228446.1">
    <property type="nucleotide sequence ID" value="NZ_JAVIJC010000028.1"/>
</dbReference>
<dbReference type="SUPFAM" id="SSF52540">
    <property type="entry name" value="P-loop containing nucleoside triphosphate hydrolases"/>
    <property type="match status" value="1"/>
</dbReference>
<evidence type="ECO:0000313" key="2">
    <source>
        <dbReference type="Proteomes" id="UP001271249"/>
    </source>
</evidence>
<dbReference type="EMBL" id="JAVIJC010000028">
    <property type="protein sequence ID" value="MDX8494626.1"/>
    <property type="molecule type" value="Genomic_DNA"/>
</dbReference>
<gene>
    <name evidence="1" type="ORF">RFN29_23935</name>
</gene>
<comment type="caution">
    <text evidence="1">The sequence shown here is derived from an EMBL/GenBank/DDBJ whole genome shotgun (WGS) entry which is preliminary data.</text>
</comment>
<organism evidence="1 2">
    <name type="scientific">Mesorhizobium captivum</name>
    <dbReference type="NCBI Taxonomy" id="3072319"/>
    <lineage>
        <taxon>Bacteria</taxon>
        <taxon>Pseudomonadati</taxon>
        <taxon>Pseudomonadota</taxon>
        <taxon>Alphaproteobacteria</taxon>
        <taxon>Hyphomicrobiales</taxon>
        <taxon>Phyllobacteriaceae</taxon>
        <taxon>Mesorhizobium</taxon>
    </lineage>
</organism>
<accession>A0ABU4Z5Z2</accession>
<evidence type="ECO:0000313" key="1">
    <source>
        <dbReference type="EMBL" id="MDX8494626.1"/>
    </source>
</evidence>
<sequence length="751" mass="82749">MNIRSNPAEPSLPVPANSSTDVDAVAAVDFLSKHFSTYNIMAFEEGRCLRPKTPTIDHARAFIEEHPSENIYFSPADLRDSGFVGKPRKGDCRGSRWAWVDLDPPKDMTDENTLASWRQSVLAELADMDLPRPQLCVLSGRGIWFWWRLPFQLPPEAVEAINYALADCLGGDKCHSIDHVARLPFTRNSKTGVVATVLWSEQGTASVERLPSMSPTSVPRPTATVDIGGDVDPFQSEREFQAAVEQLSCPDATKAGLLMAALDPAAAVADRIQPFDINDRSAVMFSFAIKALMAGMSPEQVRNAILSPALPAISAHLLDTRKYRIAQRISAANRHVHNAAQRAAEYDLRRETSAKYADADVAVKSSDGEEVKPLEVVSLAPIPEDLPARPWLTEGLLMDGQVSMLTGRGGEGKSLLALQFGIMAATGAKFAWWSPRSARRVLMLNAEDNIDEQQRRLAAACEVMGIQANTVAEQLLTIKAERFVLVHRDPDDNKIKTAPLYGQLLALIRERQIGLLIVDPLIETHVNLDENSNVDMKELVLHLRALARLMNIPVLLVHHSRKGATGGDQDGARGGSALVNACRIVITLERMTDTEHGKIHPPQDKEHYVRVTGAKSNYAGRIGDRWLKIEQVELPNGDQSPGFRQVEFGGMEEGFDVHTWPSRQAFLDFVRAGTGTRAWSAAKTGPAGSRLDAAMRDPFKVDAGQAQEIISAFEEARLIRKVSRVGVDRKKSEVWVLPDQDDRAEPIEYPF</sequence>
<protein>
    <submittedName>
        <fullName evidence="1">AAA family ATPase</fullName>
    </submittedName>
</protein>
<dbReference type="Pfam" id="PF13481">
    <property type="entry name" value="AAA_25"/>
    <property type="match status" value="1"/>
</dbReference>
<dbReference type="Gene3D" id="3.40.50.300">
    <property type="entry name" value="P-loop containing nucleotide triphosphate hydrolases"/>
    <property type="match status" value="1"/>
</dbReference>
<dbReference type="Proteomes" id="UP001271249">
    <property type="component" value="Unassembled WGS sequence"/>
</dbReference>
<proteinExistence type="predicted"/>
<name>A0ABU4Z5Z2_9HYPH</name>
<keyword evidence="2" id="KW-1185">Reference proteome</keyword>
<reference evidence="1 2" key="1">
    <citation type="submission" date="2023-08" db="EMBL/GenBank/DDBJ databases">
        <title>Implementing the SeqCode for naming new Mesorhizobium species isolated from Vachellia karroo root nodules.</title>
        <authorList>
            <person name="Van Lill M."/>
        </authorList>
    </citation>
    <scope>NUCLEOTIDE SEQUENCE [LARGE SCALE GENOMIC DNA]</scope>
    <source>
        <strain evidence="1 2">VK22B</strain>
    </source>
</reference>
<dbReference type="InterPro" id="IPR027417">
    <property type="entry name" value="P-loop_NTPase"/>
</dbReference>